<dbReference type="PRINTS" id="PR00344">
    <property type="entry name" value="BCTRLSENSOR"/>
</dbReference>
<dbReference type="SUPFAM" id="SSF47384">
    <property type="entry name" value="Homodimeric domain of signal transducing histidine kinase"/>
    <property type="match status" value="1"/>
</dbReference>
<dbReference type="SUPFAM" id="SSF52172">
    <property type="entry name" value="CheY-like"/>
    <property type="match status" value="1"/>
</dbReference>
<keyword evidence="4" id="KW-0902">Two-component regulatory system</keyword>
<dbReference type="InterPro" id="IPR003594">
    <property type="entry name" value="HATPase_dom"/>
</dbReference>
<dbReference type="SMART" id="SM00387">
    <property type="entry name" value="HATPase_c"/>
    <property type="match status" value="1"/>
</dbReference>
<accession>A0A1Y6DAM1</accession>
<dbReference type="PANTHER" id="PTHR45339:SF5">
    <property type="entry name" value="HISTIDINE KINASE"/>
    <property type="match status" value="1"/>
</dbReference>
<dbReference type="RefSeq" id="WP_085216691.1">
    <property type="nucleotide sequence ID" value="NZ_FXAM01000003.1"/>
</dbReference>
<evidence type="ECO:0000259" key="7">
    <source>
        <dbReference type="PROSITE" id="PS50109"/>
    </source>
</evidence>
<dbReference type="Pfam" id="PF00512">
    <property type="entry name" value="HisKA"/>
    <property type="match status" value="1"/>
</dbReference>
<feature type="modified residue" description="4-aspartylphosphate" evidence="5">
    <location>
        <position position="54"/>
    </location>
</feature>
<reference evidence="9 10" key="1">
    <citation type="submission" date="2016-12" db="EMBL/GenBank/DDBJ databases">
        <authorList>
            <person name="Song W.-J."/>
            <person name="Kurnit D.M."/>
        </authorList>
    </citation>
    <scope>NUCLEOTIDE SEQUENCE [LARGE SCALE GENOMIC DNA]</scope>
    <source>
        <strain evidence="9 10">175</strain>
    </source>
</reference>
<dbReference type="InterPro" id="IPR036890">
    <property type="entry name" value="HATPase_C_sf"/>
</dbReference>
<dbReference type="CDD" id="cd00082">
    <property type="entry name" value="HisKA"/>
    <property type="match status" value="1"/>
</dbReference>
<dbReference type="Proteomes" id="UP000192923">
    <property type="component" value="Unassembled WGS sequence"/>
</dbReference>
<keyword evidence="6" id="KW-0175">Coiled coil</keyword>
<dbReference type="SMART" id="SM00388">
    <property type="entry name" value="HisKA"/>
    <property type="match status" value="1"/>
</dbReference>
<organism evidence="9 10">
    <name type="scientific">Methylomagnum ishizawai</name>
    <dbReference type="NCBI Taxonomy" id="1760988"/>
    <lineage>
        <taxon>Bacteria</taxon>
        <taxon>Pseudomonadati</taxon>
        <taxon>Pseudomonadota</taxon>
        <taxon>Gammaproteobacteria</taxon>
        <taxon>Methylococcales</taxon>
        <taxon>Methylococcaceae</taxon>
        <taxon>Methylomagnum</taxon>
    </lineage>
</organism>
<evidence type="ECO:0000256" key="2">
    <source>
        <dbReference type="ARBA" id="ARBA00012438"/>
    </source>
</evidence>
<gene>
    <name evidence="9" type="ORF">SAMN02949497_0243</name>
</gene>
<dbReference type="OrthoDB" id="5563233at2"/>
<dbReference type="AlphaFoldDB" id="A0A1Y6DAM1"/>
<feature type="coiled-coil region" evidence="6">
    <location>
        <begin position="123"/>
        <end position="154"/>
    </location>
</feature>
<evidence type="ECO:0000313" key="9">
    <source>
        <dbReference type="EMBL" id="SMF97673.1"/>
    </source>
</evidence>
<dbReference type="GO" id="GO:0000155">
    <property type="term" value="F:phosphorelay sensor kinase activity"/>
    <property type="evidence" value="ECO:0007669"/>
    <property type="project" value="InterPro"/>
</dbReference>
<dbReference type="Pfam" id="PF00072">
    <property type="entry name" value="Response_reg"/>
    <property type="match status" value="1"/>
</dbReference>
<keyword evidence="3 5" id="KW-0597">Phosphoprotein</keyword>
<dbReference type="PROSITE" id="PS50109">
    <property type="entry name" value="HIS_KIN"/>
    <property type="match status" value="1"/>
</dbReference>
<dbReference type="FunFam" id="3.30.565.10:FF:000010">
    <property type="entry name" value="Sensor histidine kinase RcsC"/>
    <property type="match status" value="1"/>
</dbReference>
<evidence type="ECO:0000256" key="5">
    <source>
        <dbReference type="PROSITE-ProRule" id="PRU00169"/>
    </source>
</evidence>
<name>A0A1Y6DAM1_9GAMM</name>
<feature type="domain" description="Histidine kinase" evidence="7">
    <location>
        <begin position="168"/>
        <end position="389"/>
    </location>
</feature>
<feature type="domain" description="Response regulatory" evidence="8">
    <location>
        <begin position="6"/>
        <end position="121"/>
    </location>
</feature>
<protein>
    <recommendedName>
        <fullName evidence="2">histidine kinase</fullName>
        <ecNumber evidence="2">2.7.13.3</ecNumber>
    </recommendedName>
</protein>
<dbReference type="Gene3D" id="3.40.50.2300">
    <property type="match status" value="1"/>
</dbReference>
<dbReference type="SMART" id="SM00448">
    <property type="entry name" value="REC"/>
    <property type="match status" value="1"/>
</dbReference>
<dbReference type="InterPro" id="IPR001789">
    <property type="entry name" value="Sig_transdc_resp-reg_receiver"/>
</dbReference>
<evidence type="ECO:0000256" key="3">
    <source>
        <dbReference type="ARBA" id="ARBA00022553"/>
    </source>
</evidence>
<dbReference type="STRING" id="1760988.SAMN02949497_0243"/>
<proteinExistence type="predicted"/>
<dbReference type="InterPro" id="IPR005467">
    <property type="entry name" value="His_kinase_dom"/>
</dbReference>
<evidence type="ECO:0000256" key="4">
    <source>
        <dbReference type="ARBA" id="ARBA00023012"/>
    </source>
</evidence>
<evidence type="ECO:0000256" key="1">
    <source>
        <dbReference type="ARBA" id="ARBA00000085"/>
    </source>
</evidence>
<evidence type="ECO:0000256" key="6">
    <source>
        <dbReference type="SAM" id="Coils"/>
    </source>
</evidence>
<sequence length="489" mass="52705">MSTPPLVLVIDDLPQNVEILGECLSDTCEIQCAFSGPEGLALVAAAPPDLILLDVMMPGMDGYAVCDRLRRDPHGQEVPVIFVTAKNDAESESRALAAGAVDFIHKPINRDVVRARVGLHLTLKARERELRAINAELERRVEERTRDLRDALVRAESAHRAKSRFLANINHELRTPMNAILGLSDLLARQTGEPGWRERAGKIAAAGRQLLGVIDDIIAMSDLEAGRIELDSVDFAPADWLEATLVPWRERAAAKGLALEWTLDPALPAWLRGDPARLGQVLDILVGNAVKFSEQGRIQVRARAEAGSGRDPLLRIEVEDQGIGIEAERQAAIFDIFEQADNSRTRRHGGAGLGLAIAGQWAELMGGGIGVHSTPGRGSLFWTTSRLEPGTAITPVPVPPAHPPAARPSLDGQQIRPVLVPLIGFLAGGDIQAYMIWEKNGPLLDGLLGECAPAFGEAMRNFDFLAALGYLREARAAFPGLEADGVHGG</sequence>
<dbReference type="InterPro" id="IPR011006">
    <property type="entry name" value="CheY-like_superfamily"/>
</dbReference>
<dbReference type="PANTHER" id="PTHR45339">
    <property type="entry name" value="HYBRID SIGNAL TRANSDUCTION HISTIDINE KINASE J"/>
    <property type="match status" value="1"/>
</dbReference>
<dbReference type="SUPFAM" id="SSF55874">
    <property type="entry name" value="ATPase domain of HSP90 chaperone/DNA topoisomerase II/histidine kinase"/>
    <property type="match status" value="1"/>
</dbReference>
<dbReference type="PROSITE" id="PS50110">
    <property type="entry name" value="RESPONSE_REGULATORY"/>
    <property type="match status" value="1"/>
</dbReference>
<keyword evidence="10" id="KW-1185">Reference proteome</keyword>
<dbReference type="InterPro" id="IPR003661">
    <property type="entry name" value="HisK_dim/P_dom"/>
</dbReference>
<evidence type="ECO:0000259" key="8">
    <source>
        <dbReference type="PROSITE" id="PS50110"/>
    </source>
</evidence>
<dbReference type="InterPro" id="IPR036097">
    <property type="entry name" value="HisK_dim/P_sf"/>
</dbReference>
<dbReference type="Pfam" id="PF02518">
    <property type="entry name" value="HATPase_c"/>
    <property type="match status" value="1"/>
</dbReference>
<dbReference type="Gene3D" id="1.10.287.130">
    <property type="match status" value="1"/>
</dbReference>
<dbReference type="CDD" id="cd16922">
    <property type="entry name" value="HATPase_EvgS-ArcB-TorS-like"/>
    <property type="match status" value="1"/>
</dbReference>
<dbReference type="EC" id="2.7.13.3" evidence="2"/>
<dbReference type="Gene3D" id="3.30.565.10">
    <property type="entry name" value="Histidine kinase-like ATPase, C-terminal domain"/>
    <property type="match status" value="1"/>
</dbReference>
<keyword evidence="9" id="KW-0418">Kinase</keyword>
<dbReference type="EMBL" id="FXAM01000003">
    <property type="protein sequence ID" value="SMF97673.1"/>
    <property type="molecule type" value="Genomic_DNA"/>
</dbReference>
<evidence type="ECO:0000313" key="10">
    <source>
        <dbReference type="Proteomes" id="UP000192923"/>
    </source>
</evidence>
<keyword evidence="9" id="KW-0808">Transferase</keyword>
<dbReference type="InterPro" id="IPR004358">
    <property type="entry name" value="Sig_transdc_His_kin-like_C"/>
</dbReference>
<comment type="catalytic activity">
    <reaction evidence="1">
        <text>ATP + protein L-histidine = ADP + protein N-phospho-L-histidine.</text>
        <dbReference type="EC" id="2.7.13.3"/>
    </reaction>
</comment>